<dbReference type="GO" id="GO:0009102">
    <property type="term" value="P:biotin biosynthetic process"/>
    <property type="evidence" value="ECO:0007669"/>
    <property type="project" value="TreeGrafter"/>
</dbReference>
<evidence type="ECO:0000256" key="1">
    <source>
        <dbReference type="ARBA" id="ARBA00001933"/>
    </source>
</evidence>
<dbReference type="EMBL" id="NDXW01000001">
    <property type="protein sequence ID" value="RDH46153.1"/>
    <property type="molecule type" value="Genomic_DNA"/>
</dbReference>
<dbReference type="InterPro" id="IPR015424">
    <property type="entry name" value="PyrdxlP-dep_Trfase"/>
</dbReference>
<comment type="caution">
    <text evidence="5">The sequence shown here is derived from an EMBL/GenBank/DDBJ whole genome shotgun (WGS) entry which is preliminary data.</text>
</comment>
<keyword evidence="6" id="KW-1185">Reference proteome</keyword>
<dbReference type="AlphaFoldDB" id="A0A4P9VRF7"/>
<dbReference type="PANTHER" id="PTHR13693:SF100">
    <property type="entry name" value="8-AMINO-7-OXONONANOATE SYNTHASE"/>
    <property type="match status" value="1"/>
</dbReference>
<dbReference type="RefSeq" id="WP_094788962.1">
    <property type="nucleotide sequence ID" value="NZ_NDXW01000001.1"/>
</dbReference>
<gene>
    <name evidence="5" type="ORF">B9G39_23380</name>
</gene>
<proteinExistence type="predicted"/>
<dbReference type="SUPFAM" id="SSF53383">
    <property type="entry name" value="PLP-dependent transferases"/>
    <property type="match status" value="1"/>
</dbReference>
<comment type="cofactor">
    <cofactor evidence="1">
        <name>pyridoxal 5'-phosphate</name>
        <dbReference type="ChEBI" id="CHEBI:597326"/>
    </cofactor>
</comment>
<evidence type="ECO:0000259" key="4">
    <source>
        <dbReference type="Pfam" id="PF00155"/>
    </source>
</evidence>
<dbReference type="PANTHER" id="PTHR13693">
    <property type="entry name" value="CLASS II AMINOTRANSFERASE/8-AMINO-7-OXONONANOATE SYNTHASE"/>
    <property type="match status" value="1"/>
</dbReference>
<organism evidence="5 6">
    <name type="scientific">Zooshikella ganghwensis</name>
    <dbReference type="NCBI Taxonomy" id="202772"/>
    <lineage>
        <taxon>Bacteria</taxon>
        <taxon>Pseudomonadati</taxon>
        <taxon>Pseudomonadota</taxon>
        <taxon>Gammaproteobacteria</taxon>
        <taxon>Oceanospirillales</taxon>
        <taxon>Zooshikellaceae</taxon>
        <taxon>Zooshikella</taxon>
    </lineage>
</organism>
<dbReference type="Gene3D" id="3.40.640.10">
    <property type="entry name" value="Type I PLP-dependent aspartate aminotransferase-like (Major domain)"/>
    <property type="match status" value="1"/>
</dbReference>
<dbReference type="Gene3D" id="3.90.1150.10">
    <property type="entry name" value="Aspartate Aminotransferase, domain 1"/>
    <property type="match status" value="1"/>
</dbReference>
<evidence type="ECO:0000256" key="3">
    <source>
        <dbReference type="ARBA" id="ARBA00022898"/>
    </source>
</evidence>
<keyword evidence="2 5" id="KW-0808">Transferase</keyword>
<keyword evidence="3" id="KW-0663">Pyridoxal phosphate</keyword>
<dbReference type="InterPro" id="IPR004839">
    <property type="entry name" value="Aminotransferase_I/II_large"/>
</dbReference>
<dbReference type="Pfam" id="PF00155">
    <property type="entry name" value="Aminotran_1_2"/>
    <property type="match status" value="1"/>
</dbReference>
<evidence type="ECO:0000256" key="2">
    <source>
        <dbReference type="ARBA" id="ARBA00022679"/>
    </source>
</evidence>
<evidence type="ECO:0000313" key="6">
    <source>
        <dbReference type="Proteomes" id="UP000257039"/>
    </source>
</evidence>
<accession>A0A4P9VRF7</accession>
<sequence length="401" mass="44515">MNENLRDSLLSYTDKVISADICYLTVDDGGGEGVIIYKDNKPLVNMGNCGYLGLEHEAKVKEASINAINKHGLHLSSSRAYISSELYQSLEEKLTKIFSRPVVLAQSTHLIHMAVLPLLISRKDLIISDQQVHRSVQFVIEYLTGQGVKNKHILHSRLDQLTNLLDKNKGSYSKVWYFADGIYSMFGDRAPNHQLLELLNNYEQLHIYFDDAHGMSCFGDKGQGWSLSGCLKNHPRVYVATSLRKGFGAEGAVFTCQDEKTCKLIRLMGGPIVFGGPISNGGLGAGSVCADIHLSNELVTFQDKLNKNVQHCQALLEQYGLPVYSDPLTPIFFVGVGDPDNGVRLSRKIMERGFYCNVAMFPVVPKRHTGLRFTLTARHTPSQISEFTAVLNEVLNSDSES</sequence>
<dbReference type="InterPro" id="IPR015421">
    <property type="entry name" value="PyrdxlP-dep_Trfase_major"/>
</dbReference>
<dbReference type="InterPro" id="IPR015422">
    <property type="entry name" value="PyrdxlP-dep_Trfase_small"/>
</dbReference>
<dbReference type="InterPro" id="IPR050087">
    <property type="entry name" value="AON_synthase_class-II"/>
</dbReference>
<name>A0A4P9VRF7_9GAMM</name>
<reference evidence="5 6" key="1">
    <citation type="submission" date="2017-04" db="EMBL/GenBank/DDBJ databases">
        <title>Draft genome sequence of Zooshikella ganghwensis VG4 isolated from Red Sea sediments.</title>
        <authorList>
            <person name="Rehman Z."/>
            <person name="Alam I."/>
            <person name="Kamau A."/>
            <person name="Bajic V."/>
            <person name="Leiknes T."/>
        </authorList>
    </citation>
    <scope>NUCLEOTIDE SEQUENCE [LARGE SCALE GENOMIC DNA]</scope>
    <source>
        <strain evidence="5 6">VG4</strain>
    </source>
</reference>
<dbReference type="Proteomes" id="UP000257039">
    <property type="component" value="Unassembled WGS sequence"/>
</dbReference>
<dbReference type="GO" id="GO:0008710">
    <property type="term" value="F:8-amino-7-oxononanoate synthase activity"/>
    <property type="evidence" value="ECO:0007669"/>
    <property type="project" value="TreeGrafter"/>
</dbReference>
<dbReference type="GO" id="GO:0030170">
    <property type="term" value="F:pyridoxal phosphate binding"/>
    <property type="evidence" value="ECO:0007669"/>
    <property type="project" value="InterPro"/>
</dbReference>
<keyword evidence="5" id="KW-0032">Aminotransferase</keyword>
<evidence type="ECO:0000313" key="5">
    <source>
        <dbReference type="EMBL" id="RDH46153.1"/>
    </source>
</evidence>
<feature type="domain" description="Aminotransferase class I/classII large" evidence="4">
    <location>
        <begin position="44"/>
        <end position="388"/>
    </location>
</feature>
<dbReference type="GO" id="GO:0008483">
    <property type="term" value="F:transaminase activity"/>
    <property type="evidence" value="ECO:0007669"/>
    <property type="project" value="UniProtKB-KW"/>
</dbReference>
<protein>
    <submittedName>
        <fullName evidence="5">Aminotransferase class I/II-fold pyridoxal phosphate-dependent enzyme</fullName>
    </submittedName>
</protein>